<dbReference type="PANTHER" id="PTHR35788">
    <property type="entry name" value="EXPORTED PROTEIN-RELATED"/>
    <property type="match status" value="1"/>
</dbReference>
<sequence>MVKMSRRDKSQESKRLLRKRLSVAIVCALAVFISISCGFIVYHYNDIKYWDNLIYPKVSINNIDLSGKTKTEAESMVKAAYSDEIKNKKIIVTAGDKEYELSYSNLSPKYNVSEVVNQAYSYGKDSNIFKKYKILNSPKAVNYTLKFTYDEKTVETFIDDIEKQVNLDPINASLKMEGLGFTVISEQSGVKLNKNALKKELASKIDGSVGKDLSIKAELQSVEAAIKAEELKVVDTLISSFSTNYGSISSSQRANNIKLATGSINGYIVMPGDTFSFNGVVGERTAAKGYQAAPVIIGDKLEDGLGGGICQVSTTLYNAVNKAGLPSVERSHHTLPVHYVQEGMDATVDYGNIDYKFRNDFKYPIYIEGYTSGGSVVFNLYSNSAVVN</sequence>
<keyword evidence="1" id="KW-0812">Transmembrane</keyword>
<evidence type="ECO:0000259" key="2">
    <source>
        <dbReference type="Pfam" id="PF12229"/>
    </source>
</evidence>
<keyword evidence="1" id="KW-1133">Transmembrane helix</keyword>
<dbReference type="InterPro" id="IPR007391">
    <property type="entry name" value="Vancomycin_resist_VanW"/>
</dbReference>
<reference evidence="4" key="1">
    <citation type="submission" date="2005-09" db="EMBL/GenBank/DDBJ databases">
        <title>Complete genome sequence of Clostridium kluyveri and comparative genomics of Clostridia species.</title>
        <authorList>
            <person name="Inui M."/>
            <person name="Nonaka H."/>
            <person name="Shinoda Y."/>
            <person name="Ikenaga Y."/>
            <person name="Abe M."/>
            <person name="Naito K."/>
            <person name="Vertes A.A."/>
            <person name="Yukawa H."/>
        </authorList>
    </citation>
    <scope>NUCLEOTIDE SEQUENCE [LARGE SCALE GENOMIC DNA]</scope>
    <source>
        <strain evidence="4">NBRC 12016</strain>
    </source>
</reference>
<dbReference type="PANTHER" id="PTHR35788:SF1">
    <property type="entry name" value="EXPORTED PROTEIN"/>
    <property type="match status" value="1"/>
</dbReference>
<evidence type="ECO:0000256" key="1">
    <source>
        <dbReference type="SAM" id="Phobius"/>
    </source>
</evidence>
<keyword evidence="1" id="KW-0472">Membrane</keyword>
<accession>B9E6D9</accession>
<dbReference type="KEGG" id="ckr:CKR_3013"/>
<dbReference type="AlphaFoldDB" id="B9E6D9"/>
<feature type="transmembrane region" description="Helical" evidence="1">
    <location>
        <begin position="21"/>
        <end position="44"/>
    </location>
</feature>
<name>B9E6D9_CLOK1</name>
<dbReference type="EMBL" id="AP009049">
    <property type="protein sequence ID" value="BAH08064.1"/>
    <property type="molecule type" value="Genomic_DNA"/>
</dbReference>
<gene>
    <name evidence="3" type="ordered locus">CKR_3013</name>
</gene>
<dbReference type="Proteomes" id="UP000007969">
    <property type="component" value="Chromosome"/>
</dbReference>
<proteinExistence type="predicted"/>
<protein>
    <recommendedName>
        <fullName evidence="2">YoaR-like putative peptidoglycan binding domain-containing protein</fullName>
    </recommendedName>
</protein>
<evidence type="ECO:0000313" key="3">
    <source>
        <dbReference type="EMBL" id="BAH08064.1"/>
    </source>
</evidence>
<dbReference type="InterPro" id="IPR022029">
    <property type="entry name" value="YoaR-like_PG-bd"/>
</dbReference>
<dbReference type="InterPro" id="IPR052913">
    <property type="entry name" value="Glycopeptide_resist_protein"/>
</dbReference>
<organism evidence="3 4">
    <name type="scientific">Clostridium kluyveri (strain NBRC 12016)</name>
    <dbReference type="NCBI Taxonomy" id="583346"/>
    <lineage>
        <taxon>Bacteria</taxon>
        <taxon>Bacillati</taxon>
        <taxon>Bacillota</taxon>
        <taxon>Clostridia</taxon>
        <taxon>Eubacteriales</taxon>
        <taxon>Clostridiaceae</taxon>
        <taxon>Clostridium</taxon>
    </lineage>
</organism>
<evidence type="ECO:0000313" key="4">
    <source>
        <dbReference type="Proteomes" id="UP000007969"/>
    </source>
</evidence>
<dbReference type="Pfam" id="PF04294">
    <property type="entry name" value="VanW"/>
    <property type="match status" value="1"/>
</dbReference>
<dbReference type="Pfam" id="PF12229">
    <property type="entry name" value="PG_binding_4"/>
    <property type="match status" value="1"/>
</dbReference>
<dbReference type="HOGENOM" id="CLU_011572_2_1_9"/>
<feature type="domain" description="YoaR-like putative peptidoglycan binding" evidence="2">
    <location>
        <begin position="99"/>
        <end position="210"/>
    </location>
</feature>